<name>B3RN44_TRIAD</name>
<gene>
    <name evidence="2" type="ORF">TRIADDRAFT_53033</name>
</gene>
<proteinExistence type="predicted"/>
<sequence length="120" mass="13678">MIQIQCRRIIDISDIRFSFNPFRQREDQPVKEQSQGAPNNKEEETEETTLANDADHSGNNKTITCHESNADCSDGLKCCDSFFRCYRIMGNYICASFLLEGLGALKASQNYQRDIINSED</sequence>
<dbReference type="Proteomes" id="UP000009022">
    <property type="component" value="Unassembled WGS sequence"/>
</dbReference>
<protein>
    <submittedName>
        <fullName evidence="2">Uncharacterized protein</fullName>
    </submittedName>
</protein>
<keyword evidence="3" id="KW-1185">Reference proteome</keyword>
<dbReference type="EMBL" id="DS985242">
    <property type="protein sequence ID" value="EDV27957.1"/>
    <property type="molecule type" value="Genomic_DNA"/>
</dbReference>
<organism evidence="2 3">
    <name type="scientific">Trichoplax adhaerens</name>
    <name type="common">Trichoplax reptans</name>
    <dbReference type="NCBI Taxonomy" id="10228"/>
    <lineage>
        <taxon>Eukaryota</taxon>
        <taxon>Metazoa</taxon>
        <taxon>Placozoa</taxon>
        <taxon>Uniplacotomia</taxon>
        <taxon>Trichoplacea</taxon>
        <taxon>Trichoplacidae</taxon>
        <taxon>Trichoplax</taxon>
    </lineage>
</organism>
<evidence type="ECO:0000313" key="2">
    <source>
        <dbReference type="EMBL" id="EDV27957.1"/>
    </source>
</evidence>
<dbReference type="HOGENOM" id="CLU_2052603_0_0_1"/>
<dbReference type="KEGG" id="tad:TRIADDRAFT_53033"/>
<evidence type="ECO:0000256" key="1">
    <source>
        <dbReference type="SAM" id="MobiDB-lite"/>
    </source>
</evidence>
<evidence type="ECO:0000313" key="3">
    <source>
        <dbReference type="Proteomes" id="UP000009022"/>
    </source>
</evidence>
<dbReference type="InParanoid" id="B3RN44"/>
<feature type="region of interest" description="Disordered" evidence="1">
    <location>
        <begin position="21"/>
        <end position="58"/>
    </location>
</feature>
<dbReference type="CTD" id="6750438"/>
<dbReference type="AlphaFoldDB" id="B3RN44"/>
<accession>B3RN44</accession>
<dbReference type="GeneID" id="6750438"/>
<reference evidence="2 3" key="1">
    <citation type="journal article" date="2008" name="Nature">
        <title>The Trichoplax genome and the nature of placozoans.</title>
        <authorList>
            <person name="Srivastava M."/>
            <person name="Begovic E."/>
            <person name="Chapman J."/>
            <person name="Putnam N.H."/>
            <person name="Hellsten U."/>
            <person name="Kawashima T."/>
            <person name="Kuo A."/>
            <person name="Mitros T."/>
            <person name="Salamov A."/>
            <person name="Carpenter M.L."/>
            <person name="Signorovitch A.Y."/>
            <person name="Moreno M.A."/>
            <person name="Kamm K."/>
            <person name="Grimwood J."/>
            <person name="Schmutz J."/>
            <person name="Shapiro H."/>
            <person name="Grigoriev I.V."/>
            <person name="Buss L.W."/>
            <person name="Schierwater B."/>
            <person name="Dellaporta S.L."/>
            <person name="Rokhsar D.S."/>
        </authorList>
    </citation>
    <scope>NUCLEOTIDE SEQUENCE [LARGE SCALE GENOMIC DNA]</scope>
    <source>
        <strain evidence="2 3">Grell-BS-1999</strain>
    </source>
</reference>
<dbReference type="RefSeq" id="XP_002109791.1">
    <property type="nucleotide sequence ID" value="XM_002109755.1"/>
</dbReference>